<name>A0A915L2H0_ROMCU</name>
<sequence>MDCRKSQQEHELYCSEIAVPKWYKMIEILELRQLADETKVDFDGKLRLPRLDPTMLICKLTAIRTIQTDSTIVRDKNRFYFDL</sequence>
<dbReference type="Proteomes" id="UP000887565">
    <property type="component" value="Unplaced"/>
</dbReference>
<reference evidence="2" key="1">
    <citation type="submission" date="2022-11" db="UniProtKB">
        <authorList>
            <consortium name="WormBaseParasite"/>
        </authorList>
    </citation>
    <scope>IDENTIFICATION</scope>
</reference>
<evidence type="ECO:0000313" key="1">
    <source>
        <dbReference type="Proteomes" id="UP000887565"/>
    </source>
</evidence>
<proteinExistence type="predicted"/>
<accession>A0A915L2H0</accession>
<evidence type="ECO:0000313" key="2">
    <source>
        <dbReference type="WBParaSite" id="nRc.2.0.1.t44921-RA"/>
    </source>
</evidence>
<dbReference type="WBParaSite" id="nRc.2.0.1.t44921-RA">
    <property type="protein sequence ID" value="nRc.2.0.1.t44921-RA"/>
    <property type="gene ID" value="nRc.2.0.1.g44921"/>
</dbReference>
<protein>
    <submittedName>
        <fullName evidence="2">Uncharacterized protein</fullName>
    </submittedName>
</protein>
<dbReference type="AlphaFoldDB" id="A0A915L2H0"/>
<organism evidence="1 2">
    <name type="scientific">Romanomermis culicivorax</name>
    <name type="common">Nematode worm</name>
    <dbReference type="NCBI Taxonomy" id="13658"/>
    <lineage>
        <taxon>Eukaryota</taxon>
        <taxon>Metazoa</taxon>
        <taxon>Ecdysozoa</taxon>
        <taxon>Nematoda</taxon>
        <taxon>Enoplea</taxon>
        <taxon>Dorylaimia</taxon>
        <taxon>Mermithida</taxon>
        <taxon>Mermithoidea</taxon>
        <taxon>Mermithidae</taxon>
        <taxon>Romanomermis</taxon>
    </lineage>
</organism>
<keyword evidence="1" id="KW-1185">Reference proteome</keyword>